<dbReference type="GO" id="GO:0051539">
    <property type="term" value="F:4 iron, 4 sulfur cluster binding"/>
    <property type="evidence" value="ECO:0007669"/>
    <property type="project" value="UniProtKB-UniRule"/>
</dbReference>
<feature type="binding site" evidence="8">
    <location>
        <position position="34"/>
    </location>
    <ligand>
        <name>[4Fe-4S] cluster</name>
        <dbReference type="ChEBI" id="CHEBI:49883"/>
        <note>4Fe-4S-S-AdoMet</note>
    </ligand>
</feature>
<comment type="cofactor">
    <cofactor evidence="8">
        <name>S-adenosyl-L-methionine</name>
        <dbReference type="ChEBI" id="CHEBI:59789"/>
    </cofactor>
    <text evidence="8">Binds 1 S-adenosyl-L-methionine per subunit.</text>
</comment>
<gene>
    <name evidence="8" type="primary">queE</name>
    <name evidence="10" type="ORF">TcarDRAFT_2259</name>
</gene>
<dbReference type="InterPro" id="IPR024924">
    <property type="entry name" value="7-CO-7-deazaguanine_synth-like"/>
</dbReference>
<keyword evidence="8" id="KW-0671">Queuosine biosynthesis</keyword>
<sequence length="196" mass="21219">MKAIKYPVVEIFTSIQGEGTHMGLPAAFIRLAGCNLRCRWCDTVHAFDPANATYLTPDEIATGLAPQLVVITGGEPTLHDLGPLVAALHARGKYVAIETNGTNPIPEKWGIDWVTASPKPNSGYLLACQADELKYVVDDEFTLDCVADDAVPPGRIFLQVESARPESAKKAFALVMENPERGLRLGIQLHKILGVD</sequence>
<dbReference type="PIRSF" id="PIRSF000370">
    <property type="entry name" value="QueE"/>
    <property type="match status" value="1"/>
</dbReference>
<protein>
    <recommendedName>
        <fullName evidence="8">7-carboxy-7-deazaguanine synthase</fullName>
        <shortName evidence="8">CDG synthase</shortName>
        <ecNumber evidence="8">4.3.99.3</ecNumber>
    </recommendedName>
    <alternativeName>
        <fullName evidence="8">Queuosine biosynthesis protein QueE</fullName>
    </alternativeName>
</protein>
<dbReference type="InterPro" id="IPR058240">
    <property type="entry name" value="rSAM_sf"/>
</dbReference>
<evidence type="ECO:0000256" key="7">
    <source>
        <dbReference type="ARBA" id="ARBA00023239"/>
    </source>
</evidence>
<comment type="subunit">
    <text evidence="8">Homodimer.</text>
</comment>
<dbReference type="OrthoDB" id="9792276at2"/>
<keyword evidence="5 8" id="KW-0408">Iron</keyword>
<keyword evidence="3 8" id="KW-0479">Metal-binding</keyword>
<feature type="binding site" evidence="8">
    <location>
        <position position="41"/>
    </location>
    <ligand>
        <name>[4Fe-4S] cluster</name>
        <dbReference type="ChEBI" id="CHEBI:49883"/>
        <note>4Fe-4S-S-AdoMet</note>
    </ligand>
</feature>
<dbReference type="EC" id="4.3.99.3" evidence="8"/>
<comment type="catalytic activity">
    <reaction evidence="8">
        <text>6-carboxy-5,6,7,8-tetrahydropterin + H(+) = 7-carboxy-7-carbaguanine + NH4(+)</text>
        <dbReference type="Rhea" id="RHEA:27974"/>
        <dbReference type="ChEBI" id="CHEBI:15378"/>
        <dbReference type="ChEBI" id="CHEBI:28938"/>
        <dbReference type="ChEBI" id="CHEBI:61032"/>
        <dbReference type="ChEBI" id="CHEBI:61036"/>
        <dbReference type="EC" id="4.3.99.3"/>
    </reaction>
</comment>
<feature type="domain" description="Radical SAM core" evidence="9">
    <location>
        <begin position="21"/>
        <end position="196"/>
    </location>
</feature>
<comment type="function">
    <text evidence="8">Catalyzes the complex heterocyclic radical-mediated conversion of 6-carboxy-5,6,7,8-tetrahydropterin (CPH4) to 7-carboxy-7-deazaguanine (CDG), a step common to the biosynthetic pathways of all 7-deazapurine-containing compounds.</text>
</comment>
<dbReference type="GO" id="GO:0016840">
    <property type="term" value="F:carbon-nitrogen lyase activity"/>
    <property type="evidence" value="ECO:0007669"/>
    <property type="project" value="UniProtKB-UniRule"/>
</dbReference>
<keyword evidence="1 8" id="KW-0004">4Fe-4S</keyword>
<evidence type="ECO:0000313" key="11">
    <source>
        <dbReference type="Proteomes" id="UP000005139"/>
    </source>
</evidence>
<reference evidence="10 11" key="1">
    <citation type="submission" date="2007-01" db="EMBL/GenBank/DDBJ databases">
        <title>Annotation of the draft genome assembly of Thermosinus carboxydivorans Nor1.</title>
        <authorList>
            <consortium name="US DOE Joint Genome Institute (JGI-ORNL)"/>
            <person name="Larimer F."/>
            <person name="Land M."/>
            <person name="Hauser L."/>
        </authorList>
    </citation>
    <scope>NUCLEOTIDE SEQUENCE [LARGE SCALE GENOMIC DNA]</scope>
    <source>
        <strain evidence="10 11">Nor1</strain>
    </source>
</reference>
<evidence type="ECO:0000256" key="6">
    <source>
        <dbReference type="ARBA" id="ARBA00023014"/>
    </source>
</evidence>
<evidence type="ECO:0000256" key="8">
    <source>
        <dbReference type="HAMAP-Rule" id="MF_00917"/>
    </source>
</evidence>
<dbReference type="EMBL" id="AAWL01000003">
    <property type="protein sequence ID" value="EAX48309.1"/>
    <property type="molecule type" value="Genomic_DNA"/>
</dbReference>
<dbReference type="Pfam" id="PF04055">
    <property type="entry name" value="Radical_SAM"/>
    <property type="match status" value="1"/>
</dbReference>
<dbReference type="GO" id="GO:0000287">
    <property type="term" value="F:magnesium ion binding"/>
    <property type="evidence" value="ECO:0007669"/>
    <property type="project" value="UniProtKB-UniRule"/>
</dbReference>
<dbReference type="InterPro" id="IPR007197">
    <property type="entry name" value="rSAM"/>
</dbReference>
<feature type="binding site" evidence="8">
    <location>
        <position position="43"/>
    </location>
    <ligand>
        <name>Mg(2+)</name>
        <dbReference type="ChEBI" id="CHEBI:18420"/>
    </ligand>
</feature>
<proteinExistence type="inferred from homology"/>
<accession>A1HNF0</accession>
<organism evidence="10 11">
    <name type="scientific">Thermosinus carboxydivorans Nor1</name>
    <dbReference type="NCBI Taxonomy" id="401526"/>
    <lineage>
        <taxon>Bacteria</taxon>
        <taxon>Bacillati</taxon>
        <taxon>Bacillota</taxon>
        <taxon>Negativicutes</taxon>
        <taxon>Selenomonadales</taxon>
        <taxon>Sporomusaceae</taxon>
        <taxon>Thermosinus</taxon>
    </lineage>
</organism>
<keyword evidence="11" id="KW-1185">Reference proteome</keyword>
<reference evidence="10 11" key="2">
    <citation type="submission" date="2007-01" db="EMBL/GenBank/DDBJ databases">
        <title>Sequencing of the draft genome and assembly of Thermosinus carboxydivorans Nor1.</title>
        <authorList>
            <consortium name="US DOE Joint Genome Institute (JGI-PGF)"/>
            <person name="Copeland A."/>
            <person name="Lucas S."/>
            <person name="Lapidus A."/>
            <person name="Barry K."/>
            <person name="Glavina del Rio T."/>
            <person name="Dalin E."/>
            <person name="Tice H."/>
            <person name="Bruce D."/>
            <person name="Pitluck S."/>
            <person name="Richardson P."/>
        </authorList>
    </citation>
    <scope>NUCLEOTIDE SEQUENCE [LARGE SCALE GENOMIC DNA]</scope>
    <source>
        <strain evidence="10 11">Nor1</strain>
    </source>
</reference>
<dbReference type="GO" id="GO:0008616">
    <property type="term" value="P:tRNA queuosine(34) biosynthetic process"/>
    <property type="evidence" value="ECO:0007669"/>
    <property type="project" value="UniProtKB-UniRule"/>
</dbReference>
<dbReference type="SFLD" id="SFLDS00029">
    <property type="entry name" value="Radical_SAM"/>
    <property type="match status" value="1"/>
</dbReference>
<dbReference type="SUPFAM" id="SSF102114">
    <property type="entry name" value="Radical SAM enzymes"/>
    <property type="match status" value="1"/>
</dbReference>
<comment type="caution">
    <text evidence="8">Lacks conserved residue(s) required for the propagation of feature annotation.</text>
</comment>
<evidence type="ECO:0000313" key="10">
    <source>
        <dbReference type="EMBL" id="EAX48309.1"/>
    </source>
</evidence>
<evidence type="ECO:0000259" key="9">
    <source>
        <dbReference type="PROSITE" id="PS51918"/>
    </source>
</evidence>
<keyword evidence="4 8" id="KW-0460">Magnesium</keyword>
<dbReference type="PANTHER" id="PTHR42836">
    <property type="entry name" value="7-CARBOXY-7-DEAZAGUANINE SYNTHASE"/>
    <property type="match status" value="1"/>
</dbReference>
<dbReference type="Gene3D" id="3.20.20.70">
    <property type="entry name" value="Aldolase class I"/>
    <property type="match status" value="1"/>
</dbReference>
<feature type="binding site" evidence="8">
    <location>
        <position position="38"/>
    </location>
    <ligand>
        <name>[4Fe-4S] cluster</name>
        <dbReference type="ChEBI" id="CHEBI:49883"/>
        <note>4Fe-4S-S-AdoMet</note>
    </ligand>
</feature>
<dbReference type="InterPro" id="IPR013785">
    <property type="entry name" value="Aldolase_TIM"/>
</dbReference>
<feature type="binding site" evidence="8">
    <location>
        <position position="30"/>
    </location>
    <ligand>
        <name>substrate</name>
    </ligand>
</feature>
<feature type="binding site" evidence="8">
    <location>
        <position position="74"/>
    </location>
    <ligand>
        <name>S-adenosyl-L-methionine</name>
        <dbReference type="ChEBI" id="CHEBI:59789"/>
    </ligand>
</feature>
<keyword evidence="7 8" id="KW-0456">Lyase</keyword>
<dbReference type="HAMAP" id="MF_00917">
    <property type="entry name" value="QueE"/>
    <property type="match status" value="1"/>
</dbReference>
<feature type="binding site" evidence="8">
    <location>
        <begin position="40"/>
        <end position="42"/>
    </location>
    <ligand>
        <name>S-adenosyl-L-methionine</name>
        <dbReference type="ChEBI" id="CHEBI:59789"/>
    </ligand>
</feature>
<comment type="similarity">
    <text evidence="8">Belongs to the radical SAM superfamily. 7-carboxy-7-deazaguanine synthase family.</text>
</comment>
<evidence type="ECO:0000256" key="3">
    <source>
        <dbReference type="ARBA" id="ARBA00022723"/>
    </source>
</evidence>
<evidence type="ECO:0000256" key="1">
    <source>
        <dbReference type="ARBA" id="ARBA00022485"/>
    </source>
</evidence>
<evidence type="ECO:0000256" key="4">
    <source>
        <dbReference type="ARBA" id="ARBA00022842"/>
    </source>
</evidence>
<dbReference type="Proteomes" id="UP000005139">
    <property type="component" value="Unassembled WGS sequence"/>
</dbReference>
<dbReference type="GO" id="GO:1904047">
    <property type="term" value="F:S-adenosyl-L-methionine binding"/>
    <property type="evidence" value="ECO:0007669"/>
    <property type="project" value="UniProtKB-UniRule"/>
</dbReference>
<evidence type="ECO:0000256" key="5">
    <source>
        <dbReference type="ARBA" id="ARBA00023004"/>
    </source>
</evidence>
<comment type="pathway">
    <text evidence="8">Purine metabolism; 7-cyano-7-deazaguanine biosynthesis.</text>
</comment>
<dbReference type="PROSITE" id="PS51918">
    <property type="entry name" value="RADICAL_SAM"/>
    <property type="match status" value="1"/>
</dbReference>
<dbReference type="PANTHER" id="PTHR42836:SF1">
    <property type="entry name" value="7-CARBOXY-7-DEAZAGUANINE SYNTHASE"/>
    <property type="match status" value="1"/>
</dbReference>
<keyword evidence="2 8" id="KW-0949">S-adenosyl-L-methionine</keyword>
<evidence type="ECO:0000256" key="2">
    <source>
        <dbReference type="ARBA" id="ARBA00022691"/>
    </source>
</evidence>
<keyword evidence="6 8" id="KW-0411">Iron-sulfur</keyword>
<comment type="caution">
    <text evidence="10">The sequence shown here is derived from an EMBL/GenBank/DDBJ whole genome shotgun (WGS) entry which is preliminary data.</text>
</comment>
<feature type="binding site" evidence="8">
    <location>
        <begin position="15"/>
        <end position="17"/>
    </location>
    <ligand>
        <name>substrate</name>
    </ligand>
</feature>
<dbReference type="UniPathway" id="UPA00391"/>
<feature type="binding site" evidence="8">
    <location>
        <begin position="117"/>
        <end position="119"/>
    </location>
    <ligand>
        <name>S-adenosyl-L-methionine</name>
        <dbReference type="ChEBI" id="CHEBI:59789"/>
    </ligand>
</feature>
<dbReference type="eggNOG" id="COG0602">
    <property type="taxonomic scope" value="Bacteria"/>
</dbReference>
<feature type="binding site" evidence="8">
    <location>
        <position position="72"/>
    </location>
    <ligand>
        <name>substrate</name>
    </ligand>
</feature>
<comment type="cofactor">
    <cofactor evidence="8">
        <name>Mg(2+)</name>
        <dbReference type="ChEBI" id="CHEBI:18420"/>
    </cofactor>
</comment>
<name>A1HNF0_9FIRM</name>
<comment type="cofactor">
    <cofactor evidence="8">
        <name>[4Fe-4S] cluster</name>
        <dbReference type="ChEBI" id="CHEBI:49883"/>
    </cofactor>
    <text evidence="8">Binds 1 [4Fe-4S] cluster. The cluster is coordinated with 3 cysteines and an exchangeable S-adenosyl-L-methionine.</text>
</comment>
<dbReference type="CDD" id="cd01335">
    <property type="entry name" value="Radical_SAM"/>
    <property type="match status" value="1"/>
</dbReference>
<dbReference type="AlphaFoldDB" id="A1HNF0"/>